<dbReference type="SMART" id="SM00332">
    <property type="entry name" value="PP2Cc"/>
    <property type="match status" value="1"/>
</dbReference>
<name>A0A381TBQ0_9ZZZZ</name>
<gene>
    <name evidence="2" type="ORF">METZ01_LOCUS66436</name>
</gene>
<dbReference type="InterPro" id="IPR015655">
    <property type="entry name" value="PP2C"/>
</dbReference>
<dbReference type="PROSITE" id="PS51746">
    <property type="entry name" value="PPM_2"/>
    <property type="match status" value="1"/>
</dbReference>
<dbReference type="Gene3D" id="3.60.40.10">
    <property type="entry name" value="PPM-type phosphatase domain"/>
    <property type="match status" value="1"/>
</dbReference>
<dbReference type="InterPro" id="IPR001932">
    <property type="entry name" value="PPM-type_phosphatase-like_dom"/>
</dbReference>
<dbReference type="Pfam" id="PF13672">
    <property type="entry name" value="PP2C_2"/>
    <property type="match status" value="1"/>
</dbReference>
<dbReference type="EMBL" id="UINC01004338">
    <property type="protein sequence ID" value="SVA13582.1"/>
    <property type="molecule type" value="Genomic_DNA"/>
</dbReference>
<dbReference type="AlphaFoldDB" id="A0A381TBQ0"/>
<organism evidence="2">
    <name type="scientific">marine metagenome</name>
    <dbReference type="NCBI Taxonomy" id="408172"/>
    <lineage>
        <taxon>unclassified sequences</taxon>
        <taxon>metagenomes</taxon>
        <taxon>ecological metagenomes</taxon>
    </lineage>
</organism>
<dbReference type="SUPFAM" id="SSF81606">
    <property type="entry name" value="PP2C-like"/>
    <property type="match status" value="1"/>
</dbReference>
<evidence type="ECO:0000259" key="1">
    <source>
        <dbReference type="PROSITE" id="PS51746"/>
    </source>
</evidence>
<accession>A0A381TBQ0</accession>
<evidence type="ECO:0000313" key="2">
    <source>
        <dbReference type="EMBL" id="SVA13582.1"/>
    </source>
</evidence>
<sequence length="284" mass="30749">MKRVVGYYSIELGAGSDVGSVREQNEDAYHTLLGTGSQDELFDALLIVADGMGGHAAGEVASEMAVTNLPKHLVEALSSDQNDEDIENVLSECVVKTNMDIFEKSKEEDTRGMGTTLTAGVVVQNRFFYAHVGDSRGYLLRENSFEQFTTDHSWVAEQVALGILTEEQAENHPRRNIITRAMGLDSSVEVDSGFIELELSDQILLCSDGLHGLVKAEEMMGVCAEEEPEDAFQSLIDMANSRGGHDNITVVVAKIGQGGNYGSHSTQGDGIRSVLGNIKNLFSD</sequence>
<protein>
    <recommendedName>
        <fullName evidence="1">PPM-type phosphatase domain-containing protein</fullName>
    </recommendedName>
</protein>
<feature type="domain" description="PPM-type phosphatase" evidence="1">
    <location>
        <begin position="11"/>
        <end position="255"/>
    </location>
</feature>
<dbReference type="CDD" id="cd00143">
    <property type="entry name" value="PP2Cc"/>
    <property type="match status" value="1"/>
</dbReference>
<proteinExistence type="predicted"/>
<dbReference type="NCBIfam" id="NF033484">
    <property type="entry name" value="Stp1_PP2C_phos"/>
    <property type="match status" value="1"/>
</dbReference>
<reference evidence="2" key="1">
    <citation type="submission" date="2018-05" db="EMBL/GenBank/DDBJ databases">
        <authorList>
            <person name="Lanie J.A."/>
            <person name="Ng W.-L."/>
            <person name="Kazmierczak K.M."/>
            <person name="Andrzejewski T.M."/>
            <person name="Davidsen T.M."/>
            <person name="Wayne K.J."/>
            <person name="Tettelin H."/>
            <person name="Glass J.I."/>
            <person name="Rusch D."/>
            <person name="Podicherti R."/>
            <person name="Tsui H.-C.T."/>
            <person name="Winkler M.E."/>
        </authorList>
    </citation>
    <scope>NUCLEOTIDE SEQUENCE</scope>
</reference>
<dbReference type="SMART" id="SM00331">
    <property type="entry name" value="PP2C_SIG"/>
    <property type="match status" value="1"/>
</dbReference>
<dbReference type="GO" id="GO:0004722">
    <property type="term" value="F:protein serine/threonine phosphatase activity"/>
    <property type="evidence" value="ECO:0007669"/>
    <property type="project" value="InterPro"/>
</dbReference>
<dbReference type="InterPro" id="IPR036457">
    <property type="entry name" value="PPM-type-like_dom_sf"/>
</dbReference>
<dbReference type="PANTHER" id="PTHR47992">
    <property type="entry name" value="PROTEIN PHOSPHATASE"/>
    <property type="match status" value="1"/>
</dbReference>